<name>A0ABS4EZK1_9CLOT</name>
<dbReference type="EMBL" id="JAGGJZ010000002">
    <property type="protein sequence ID" value="MBP1889262.1"/>
    <property type="molecule type" value="Genomic_DNA"/>
</dbReference>
<keyword evidence="1" id="KW-1133">Transmembrane helix</keyword>
<evidence type="ECO:0000313" key="3">
    <source>
        <dbReference type="Proteomes" id="UP000783390"/>
    </source>
</evidence>
<evidence type="ECO:0000256" key="1">
    <source>
        <dbReference type="SAM" id="Phobius"/>
    </source>
</evidence>
<proteinExistence type="predicted"/>
<keyword evidence="1" id="KW-0472">Membrane</keyword>
<accession>A0ABS4EZK1</accession>
<comment type="caution">
    <text evidence="2">The sequence shown here is derived from an EMBL/GenBank/DDBJ whole genome shotgun (WGS) entry which is preliminary data.</text>
</comment>
<keyword evidence="1" id="KW-0812">Transmembrane</keyword>
<dbReference type="Proteomes" id="UP000783390">
    <property type="component" value="Unassembled WGS sequence"/>
</dbReference>
<gene>
    <name evidence="2" type="ORF">J2Z53_000843</name>
</gene>
<feature type="transmembrane region" description="Helical" evidence="1">
    <location>
        <begin position="65"/>
        <end position="84"/>
    </location>
</feature>
<protein>
    <submittedName>
        <fullName evidence="2">Membrane protein</fullName>
    </submittedName>
</protein>
<feature type="transmembrane region" description="Helical" evidence="1">
    <location>
        <begin position="38"/>
        <end position="59"/>
    </location>
</feature>
<organism evidence="2 3">
    <name type="scientific">Clostridium moniliforme</name>
    <dbReference type="NCBI Taxonomy" id="39489"/>
    <lineage>
        <taxon>Bacteria</taxon>
        <taxon>Bacillati</taxon>
        <taxon>Bacillota</taxon>
        <taxon>Clostridia</taxon>
        <taxon>Eubacteriales</taxon>
        <taxon>Clostridiaceae</taxon>
        <taxon>Clostridium</taxon>
    </lineage>
</organism>
<evidence type="ECO:0000313" key="2">
    <source>
        <dbReference type="EMBL" id="MBP1889262.1"/>
    </source>
</evidence>
<sequence>MKYFSIVLNIVIVLTLLFLVGKAIYIEHICSKKSEKTTFIIFSGVALINIGLIIIPLTYIKANNINLFSIKYIFILLILILFVFQGIQASRLVLFNHGLLCMGQYIDYKKITKLSIGKKRSSSIILIEVNKDSITFRISNKKMELLAKKLRENRVNVKIYE</sequence>
<dbReference type="RefSeq" id="WP_209795975.1">
    <property type="nucleotide sequence ID" value="NZ_JAGGJZ010000002.1"/>
</dbReference>
<keyword evidence="3" id="KW-1185">Reference proteome</keyword>
<reference evidence="2 3" key="1">
    <citation type="submission" date="2021-03" db="EMBL/GenBank/DDBJ databases">
        <title>Genomic Encyclopedia of Type Strains, Phase IV (KMG-IV): sequencing the most valuable type-strain genomes for metagenomic binning, comparative biology and taxonomic classification.</title>
        <authorList>
            <person name="Goeker M."/>
        </authorList>
    </citation>
    <scope>NUCLEOTIDE SEQUENCE [LARGE SCALE GENOMIC DNA]</scope>
    <source>
        <strain evidence="2 3">DSM 3984</strain>
    </source>
</reference>
<feature type="transmembrane region" description="Helical" evidence="1">
    <location>
        <begin position="6"/>
        <end position="26"/>
    </location>
</feature>